<reference evidence="2" key="1">
    <citation type="submission" date="2016-10" db="EMBL/GenBank/DDBJ databases">
        <authorList>
            <person name="Varghese N."/>
            <person name="Submissions S."/>
        </authorList>
    </citation>
    <scope>NUCLEOTIDE SEQUENCE [LARGE SCALE GENOMIC DNA]</scope>
    <source>
        <strain evidence="2">BL9</strain>
    </source>
</reference>
<dbReference type="EMBL" id="FMVM01000013">
    <property type="protein sequence ID" value="SCY96697.1"/>
    <property type="molecule type" value="Genomic_DNA"/>
</dbReference>
<dbReference type="STRING" id="582692.SAMN05720606_113169"/>
<sequence>MILYHAINSYQLLTCMIHCKLNHEKDEKIIIISNFLTRKHSNYIQLENLGFNKVIVLNEVPENVSDIEEYFDDIFKNNSISINHFNDIYVSGANGFFGIYLCKRNIEFNLFEESSGIISRPELLINIEENLSLKTIDLCKTYGLYDGKNKLIKDVYCNINAQLEGFYEEKAKHFGVIEELHRLSSDQRNDIIAFFGSKSSYGKAKESVLVLTQHFANLKIMSFEDQILIYQYLVDYFCEKTQVVFKPHPDDLLYYKKLFPESTVIQEKFPSELIPFIWDEKPNTIMTISSSGIANLKDDFEKMILFNSEFEREFKNIHKYYITLKYLNLINNNNESLIFGVGVNENLIQNLVNFSDVDFKNIEISSINSMFDIPENSILLIDDIEDYEMEDIHNFLKCIRKDIVIFFLDCKNEYKYYSLDNKHLFDFEAVIPIVIEKNKIKVDEFYENEKEEVIYLYSRKEGINYMIDEFVPKKILSNTGIELAVRKFTEEELKIKILEGRLEATEKRLLHYIKLTEELSTQLQSYNK</sequence>
<name>A0A1G5K841_9BACL</name>
<keyword evidence="2" id="KW-1185">Reference proteome</keyword>
<dbReference type="Proteomes" id="UP000198538">
    <property type="component" value="Unassembled WGS sequence"/>
</dbReference>
<evidence type="ECO:0000313" key="2">
    <source>
        <dbReference type="Proteomes" id="UP000198538"/>
    </source>
</evidence>
<evidence type="ECO:0000313" key="1">
    <source>
        <dbReference type="EMBL" id="SCY96697.1"/>
    </source>
</evidence>
<accession>A0A1G5K841</accession>
<proteinExistence type="predicted"/>
<protein>
    <submittedName>
        <fullName evidence="1">Uncharacterized protein</fullName>
    </submittedName>
</protein>
<dbReference type="AlphaFoldDB" id="A0A1G5K841"/>
<organism evidence="1 2">
    <name type="scientific">Paenibacillus polysaccharolyticus</name>
    <dbReference type="NCBI Taxonomy" id="582692"/>
    <lineage>
        <taxon>Bacteria</taxon>
        <taxon>Bacillati</taxon>
        <taxon>Bacillota</taxon>
        <taxon>Bacilli</taxon>
        <taxon>Bacillales</taxon>
        <taxon>Paenibacillaceae</taxon>
        <taxon>Paenibacillus</taxon>
    </lineage>
</organism>
<gene>
    <name evidence="1" type="ORF">SAMN05720606_113169</name>
</gene>
<dbReference type="RefSeq" id="WP_090923034.1">
    <property type="nucleotide sequence ID" value="NZ_FMVM01000013.1"/>
</dbReference>